<dbReference type="Pfam" id="PF19864">
    <property type="entry name" value="Radical_SAM_N2"/>
    <property type="match status" value="2"/>
</dbReference>
<dbReference type="InterPro" id="IPR006638">
    <property type="entry name" value="Elp3/MiaA/NifB-like_rSAM"/>
</dbReference>
<dbReference type="InterPro" id="IPR023404">
    <property type="entry name" value="rSAM_horseshoe"/>
</dbReference>
<dbReference type="SFLD" id="SFLDG01082">
    <property type="entry name" value="B12-binding_domain_containing"/>
    <property type="match status" value="1"/>
</dbReference>
<reference evidence="3" key="1">
    <citation type="submission" date="2019-10" db="EMBL/GenBank/DDBJ databases">
        <title>Draft genome sequece of Microseira wollei NIES-4236.</title>
        <authorList>
            <person name="Yamaguchi H."/>
            <person name="Suzuki S."/>
            <person name="Kawachi M."/>
        </authorList>
    </citation>
    <scope>NUCLEOTIDE SEQUENCE</scope>
    <source>
        <strain evidence="3">NIES-4236</strain>
    </source>
</reference>
<comment type="caution">
    <text evidence="3">The sequence shown here is derived from an EMBL/GenBank/DDBJ whole genome shotgun (WGS) entry which is preliminary data.</text>
</comment>
<dbReference type="InterPro" id="IPR045784">
    <property type="entry name" value="Radical_SAM_N2"/>
</dbReference>
<dbReference type="SUPFAM" id="SSF102114">
    <property type="entry name" value="Radical SAM enzymes"/>
    <property type="match status" value="1"/>
</dbReference>
<evidence type="ECO:0000313" key="4">
    <source>
        <dbReference type="Proteomes" id="UP001050975"/>
    </source>
</evidence>
<dbReference type="PANTHER" id="PTHR42731">
    <property type="entry name" value="SLL1084 PROTEIN"/>
    <property type="match status" value="1"/>
</dbReference>
<dbReference type="SMART" id="SM00729">
    <property type="entry name" value="Elp3"/>
    <property type="match status" value="1"/>
</dbReference>
<protein>
    <submittedName>
        <fullName evidence="3">Radical SAM domain-containing protein</fullName>
    </submittedName>
</protein>
<dbReference type="EMBL" id="BLAY01000001">
    <property type="protein sequence ID" value="GET35296.1"/>
    <property type="molecule type" value="Genomic_DNA"/>
</dbReference>
<dbReference type="AlphaFoldDB" id="A0AAV3X2E0"/>
<evidence type="ECO:0000313" key="3">
    <source>
        <dbReference type="EMBL" id="GET35296.1"/>
    </source>
</evidence>
<dbReference type="RefSeq" id="WP_226572552.1">
    <property type="nucleotide sequence ID" value="NZ_BLAY01000001.1"/>
</dbReference>
<dbReference type="GO" id="GO:0051536">
    <property type="term" value="F:iron-sulfur cluster binding"/>
    <property type="evidence" value="ECO:0007669"/>
    <property type="project" value="InterPro"/>
</dbReference>
<dbReference type="SFLD" id="SFLDS00029">
    <property type="entry name" value="Radical_SAM"/>
    <property type="match status" value="1"/>
</dbReference>
<feature type="region of interest" description="Disordered" evidence="1">
    <location>
        <begin position="128"/>
        <end position="167"/>
    </location>
</feature>
<feature type="domain" description="Radical SAM core" evidence="2">
    <location>
        <begin position="281"/>
        <end position="505"/>
    </location>
</feature>
<gene>
    <name evidence="3" type="ORF">MiSe_00380</name>
</gene>
<dbReference type="Pfam" id="PF04055">
    <property type="entry name" value="Radical_SAM"/>
    <property type="match status" value="1"/>
</dbReference>
<keyword evidence="4" id="KW-1185">Reference proteome</keyword>
<dbReference type="GO" id="GO:0003824">
    <property type="term" value="F:catalytic activity"/>
    <property type="evidence" value="ECO:0007669"/>
    <property type="project" value="InterPro"/>
</dbReference>
<evidence type="ECO:0000259" key="2">
    <source>
        <dbReference type="PROSITE" id="PS51918"/>
    </source>
</evidence>
<dbReference type="InterPro" id="IPR007197">
    <property type="entry name" value="rSAM"/>
</dbReference>
<dbReference type="PANTHER" id="PTHR42731:SF1">
    <property type="entry name" value="RADICAL SAM DOMAIN PROTEIN"/>
    <property type="match status" value="1"/>
</dbReference>
<sequence length="600" mass="66444">MTASVFTSERLLFTPAKPNADAIPTIFAFPNEYSVGITSLGYQVVWATLAMRSDVEVSRLFTDTHEPLPRHPELVGFSVSWELDYVNILNLIEFLEIPIRSRERSPQPPLLRGVKSGSPQPPLIRGAIGGSPQPPLLRGAIGERSPQPPLLRGAKEEPPKALGAGGDRHPLIFGGGPVLTANPEPFADFFDIILLGDGENLLGNFIEAYKQVRTADRQTQLKHLAQVPGIYVPSLYEVNYHSPTGAIESIKPIDPEIPNLVEKQTYRGNVLSASTVVTEKAAWENIYMVEVVRSCPEMCRFCLASYLTLPFRTASLETSLIPAIEKGLEVTDRLGLLGASVTQHPEFESLLEYLSQPKYDSVRLSIASVRTNTVTVKLAETLAKRDTRSLTIAVESGSEKVRQIINKKLNNDEIIQAAVNAKAGGLSGLKLYGMVGIPGEEPADLDATVTMMREIKKAAPGLRLTFGCSTFVPKAHTPFQWFGVNSQAEKRLKYLEKELRKIGIDFRPESYNWSVIQALISRGDRRLSKLLELTRHYGDSLGSYRRAFKELRGQLPELDFYVHANWSQEQVLPWSHLQGPLSQSTLQKHLTSATAHFISS</sequence>
<accession>A0AAV3X2E0</accession>
<organism evidence="3 4">
    <name type="scientific">Microseira wollei NIES-4236</name>
    <dbReference type="NCBI Taxonomy" id="2530354"/>
    <lineage>
        <taxon>Bacteria</taxon>
        <taxon>Bacillati</taxon>
        <taxon>Cyanobacteriota</taxon>
        <taxon>Cyanophyceae</taxon>
        <taxon>Oscillatoriophycideae</taxon>
        <taxon>Aerosakkonematales</taxon>
        <taxon>Aerosakkonemataceae</taxon>
        <taxon>Microseira</taxon>
    </lineage>
</organism>
<dbReference type="Proteomes" id="UP001050975">
    <property type="component" value="Unassembled WGS sequence"/>
</dbReference>
<dbReference type="PROSITE" id="PS51918">
    <property type="entry name" value="RADICAL_SAM"/>
    <property type="match status" value="1"/>
</dbReference>
<dbReference type="Gene3D" id="3.80.30.20">
    <property type="entry name" value="tm_1862 like domain"/>
    <property type="match status" value="1"/>
</dbReference>
<name>A0AAV3X2E0_9CYAN</name>
<dbReference type="InterPro" id="IPR058240">
    <property type="entry name" value="rSAM_sf"/>
</dbReference>
<proteinExistence type="predicted"/>
<evidence type="ECO:0000256" key="1">
    <source>
        <dbReference type="SAM" id="MobiDB-lite"/>
    </source>
</evidence>